<comment type="caution">
    <text evidence="2">The sequence shown here is derived from an EMBL/GenBank/DDBJ whole genome shotgun (WGS) entry which is preliminary data.</text>
</comment>
<evidence type="ECO:0000313" key="2">
    <source>
        <dbReference type="EMBL" id="KAK4182790.1"/>
    </source>
</evidence>
<reference evidence="2" key="2">
    <citation type="submission" date="2023-05" db="EMBL/GenBank/DDBJ databases">
        <authorList>
            <consortium name="Lawrence Berkeley National Laboratory"/>
            <person name="Steindorff A."/>
            <person name="Hensen N."/>
            <person name="Bonometti L."/>
            <person name="Westerberg I."/>
            <person name="Brannstrom I.O."/>
            <person name="Guillou S."/>
            <person name="Cros-Aarteil S."/>
            <person name="Calhoun S."/>
            <person name="Haridas S."/>
            <person name="Kuo A."/>
            <person name="Mondo S."/>
            <person name="Pangilinan J."/>
            <person name="Riley R."/>
            <person name="Labutti K."/>
            <person name="Andreopoulos B."/>
            <person name="Lipzen A."/>
            <person name="Chen C."/>
            <person name="Yanf M."/>
            <person name="Daum C."/>
            <person name="Ng V."/>
            <person name="Clum A."/>
            <person name="Ohm R."/>
            <person name="Martin F."/>
            <person name="Silar P."/>
            <person name="Natvig D."/>
            <person name="Lalanne C."/>
            <person name="Gautier V."/>
            <person name="Ament-Velasquez S.L."/>
            <person name="Kruys A."/>
            <person name="Hutchinson M.I."/>
            <person name="Powell A.J."/>
            <person name="Barry K."/>
            <person name="Miller A.N."/>
            <person name="Grigoriev I.V."/>
            <person name="Debuchy R."/>
            <person name="Gladieux P."/>
            <person name="Thoren M.H."/>
            <person name="Johannesson H."/>
        </authorList>
    </citation>
    <scope>NUCLEOTIDE SEQUENCE</scope>
    <source>
        <strain evidence="2">PSN309</strain>
    </source>
</reference>
<sequence>MSYSEQQPGDGGQQNASANNASGDPQPSLQHSLAVPWEAAPTPQNILSDEEVIHIDPRLLTGIQLVHRHRALQRLASGEAGAREAVPNPVNHQYHPPAASQDTPVFSSQDIRSSFPGNFPLRRETAAPVSDSPGYHVAYGTAPSAQIVASQHGRRVQPPTQQQYTYTNNNAYANNVISDYGVAAHPNPATAHLFAPSPAAAPTMGASAPVYNLAPAPFLEHGELTHNMAPSAPNPGFAPLPSHVGTSADPTTLGGPAPVSGHSSTSPFPAAIGSNLTAPPAPNPTFAPLPSRVGAYADPTTLGGPAPISLHQPTSPFPAIGSNPMAQPLPSLVGRSADPTTLGGPAPVSFHPSTSASPTIGNNFNVISAPPPPPGPAFTPVAGFPALDTSRPTPRQPLEQEQQADRSAGSPKRKKQKRNDKPRRRVICGYCRKEYRADDLIRHMSAAHRD</sequence>
<proteinExistence type="predicted"/>
<dbReference type="EMBL" id="MU864611">
    <property type="protein sequence ID" value="KAK4182790.1"/>
    <property type="molecule type" value="Genomic_DNA"/>
</dbReference>
<feature type="compositionally biased region" description="Basic residues" evidence="1">
    <location>
        <begin position="411"/>
        <end position="426"/>
    </location>
</feature>
<evidence type="ECO:0000313" key="3">
    <source>
        <dbReference type="Proteomes" id="UP001302126"/>
    </source>
</evidence>
<reference evidence="2" key="1">
    <citation type="journal article" date="2023" name="Mol. Phylogenet. Evol.">
        <title>Genome-scale phylogeny and comparative genomics of the fungal order Sordariales.</title>
        <authorList>
            <person name="Hensen N."/>
            <person name="Bonometti L."/>
            <person name="Westerberg I."/>
            <person name="Brannstrom I.O."/>
            <person name="Guillou S."/>
            <person name="Cros-Aarteil S."/>
            <person name="Calhoun S."/>
            <person name="Haridas S."/>
            <person name="Kuo A."/>
            <person name="Mondo S."/>
            <person name="Pangilinan J."/>
            <person name="Riley R."/>
            <person name="LaButti K."/>
            <person name="Andreopoulos B."/>
            <person name="Lipzen A."/>
            <person name="Chen C."/>
            <person name="Yan M."/>
            <person name="Daum C."/>
            <person name="Ng V."/>
            <person name="Clum A."/>
            <person name="Steindorff A."/>
            <person name="Ohm R.A."/>
            <person name="Martin F."/>
            <person name="Silar P."/>
            <person name="Natvig D.O."/>
            <person name="Lalanne C."/>
            <person name="Gautier V."/>
            <person name="Ament-Velasquez S.L."/>
            <person name="Kruys A."/>
            <person name="Hutchinson M.I."/>
            <person name="Powell A.J."/>
            <person name="Barry K."/>
            <person name="Miller A.N."/>
            <person name="Grigoriev I.V."/>
            <person name="Debuchy R."/>
            <person name="Gladieux P."/>
            <person name="Hiltunen Thoren M."/>
            <person name="Johannesson H."/>
        </authorList>
    </citation>
    <scope>NUCLEOTIDE SEQUENCE</scope>
    <source>
        <strain evidence="2">PSN309</strain>
    </source>
</reference>
<gene>
    <name evidence="2" type="ORF">QBC35DRAFT_545978</name>
</gene>
<feature type="region of interest" description="Disordered" evidence="1">
    <location>
        <begin position="229"/>
        <end position="427"/>
    </location>
</feature>
<protein>
    <submittedName>
        <fullName evidence="2">Uncharacterized protein</fullName>
    </submittedName>
</protein>
<dbReference type="Proteomes" id="UP001302126">
    <property type="component" value="Unassembled WGS sequence"/>
</dbReference>
<accession>A0AAN6WIZ9</accession>
<feature type="compositionally biased region" description="Polar residues" evidence="1">
    <location>
        <begin position="351"/>
        <end position="366"/>
    </location>
</feature>
<organism evidence="2 3">
    <name type="scientific">Podospora australis</name>
    <dbReference type="NCBI Taxonomy" id="1536484"/>
    <lineage>
        <taxon>Eukaryota</taxon>
        <taxon>Fungi</taxon>
        <taxon>Dikarya</taxon>
        <taxon>Ascomycota</taxon>
        <taxon>Pezizomycotina</taxon>
        <taxon>Sordariomycetes</taxon>
        <taxon>Sordariomycetidae</taxon>
        <taxon>Sordariales</taxon>
        <taxon>Podosporaceae</taxon>
        <taxon>Podospora</taxon>
    </lineage>
</organism>
<name>A0AAN6WIZ9_9PEZI</name>
<feature type="compositionally biased region" description="Polar residues" evidence="1">
    <location>
        <begin position="1"/>
        <end position="31"/>
    </location>
</feature>
<keyword evidence="3" id="KW-1185">Reference proteome</keyword>
<dbReference type="AlphaFoldDB" id="A0AAN6WIZ9"/>
<evidence type="ECO:0000256" key="1">
    <source>
        <dbReference type="SAM" id="MobiDB-lite"/>
    </source>
</evidence>
<feature type="region of interest" description="Disordered" evidence="1">
    <location>
        <begin position="1"/>
        <end position="33"/>
    </location>
</feature>